<comment type="catalytic activity">
    <reaction evidence="1 8">
        <text>a myo-inositol phosphate + H2O = myo-inositol + phosphate</text>
        <dbReference type="Rhea" id="RHEA:24056"/>
        <dbReference type="ChEBI" id="CHEBI:15377"/>
        <dbReference type="ChEBI" id="CHEBI:17268"/>
        <dbReference type="ChEBI" id="CHEBI:43474"/>
        <dbReference type="ChEBI" id="CHEBI:84139"/>
        <dbReference type="EC" id="3.1.3.25"/>
    </reaction>
</comment>
<evidence type="ECO:0000256" key="8">
    <source>
        <dbReference type="RuleBase" id="RU364068"/>
    </source>
</evidence>
<reference evidence="9 10" key="1">
    <citation type="submission" date="2020-12" db="EMBL/GenBank/DDBJ databases">
        <title>Sulforoseuscoccus oceanibium gen. nov., sp. nov., a representative of the phylum Verrucomicrobia with special cytoplasmic membrane, and proposal of Sulforoseuscoccusaceae fam. nov.</title>
        <authorList>
            <person name="Xi F."/>
        </authorList>
    </citation>
    <scope>NUCLEOTIDE SEQUENCE [LARGE SCALE GENOMIC DNA]</scope>
    <source>
        <strain evidence="9 10">T37</strain>
    </source>
</reference>
<keyword evidence="5 8" id="KW-0378">Hydrolase</keyword>
<sequence length="278" mass="30006">MTPELVQQVTTRLDRIESMLPELESYLVELQQGELEIDSKLNDFDLVTHADLASEKRLVEFIREHFPTDGIVAEEGSQDADEATRSDGFRWVLDPIDGTVNFANGLPMWAISIGLLHEGVQVGAIVSAPSLHLRYRAAKGQGATCNGRPISVNEKSPLAKGIVVTGFPYDRAKRAEPLCDALGNMLRTAGGVRRLGAAALDFCLVADGRFTGYYEMALKPWDTAGGTLIVQEAGGRVTDLAGGDYEIFESQAVVATNGLVHDQLIEAAAPLLRAIAID</sequence>
<dbReference type="PROSITE" id="PS00629">
    <property type="entry name" value="IMP_1"/>
    <property type="match status" value="1"/>
</dbReference>
<dbReference type="GO" id="GO:0008934">
    <property type="term" value="F:inositol monophosphate 1-phosphatase activity"/>
    <property type="evidence" value="ECO:0007669"/>
    <property type="project" value="InterPro"/>
</dbReference>
<keyword evidence="4 7" id="KW-0479">Metal-binding</keyword>
<comment type="similarity">
    <text evidence="3 8">Belongs to the inositol monophosphatase superfamily.</text>
</comment>
<dbReference type="CDD" id="cd01639">
    <property type="entry name" value="IMPase"/>
    <property type="match status" value="1"/>
</dbReference>
<feature type="binding site" evidence="7">
    <location>
        <position position="96"/>
    </location>
    <ligand>
        <name>Mg(2+)</name>
        <dbReference type="ChEBI" id="CHEBI:18420"/>
        <label>1</label>
        <note>catalytic</note>
    </ligand>
</feature>
<evidence type="ECO:0000256" key="2">
    <source>
        <dbReference type="ARBA" id="ARBA00001946"/>
    </source>
</evidence>
<dbReference type="PANTHER" id="PTHR20854:SF4">
    <property type="entry name" value="INOSITOL-1-MONOPHOSPHATASE-RELATED"/>
    <property type="match status" value="1"/>
</dbReference>
<dbReference type="Gene3D" id="3.30.540.10">
    <property type="entry name" value="Fructose-1,6-Bisphosphatase, subunit A, domain 1"/>
    <property type="match status" value="1"/>
</dbReference>
<dbReference type="InterPro" id="IPR020550">
    <property type="entry name" value="Inositol_monophosphatase_CS"/>
</dbReference>
<dbReference type="KEGG" id="soa:G3M56_001885"/>
<evidence type="ECO:0000256" key="5">
    <source>
        <dbReference type="ARBA" id="ARBA00022801"/>
    </source>
</evidence>
<dbReference type="RefSeq" id="WP_164365657.1">
    <property type="nucleotide sequence ID" value="NZ_CP066776.1"/>
</dbReference>
<keyword evidence="6 7" id="KW-0460">Magnesium</keyword>
<comment type="cofactor">
    <cofactor evidence="2 7 8">
        <name>Mg(2+)</name>
        <dbReference type="ChEBI" id="CHEBI:18420"/>
    </cofactor>
</comment>
<evidence type="ECO:0000256" key="3">
    <source>
        <dbReference type="ARBA" id="ARBA00009759"/>
    </source>
</evidence>
<dbReference type="Proteomes" id="UP000475117">
    <property type="component" value="Chromosome"/>
</dbReference>
<feature type="binding site" evidence="7">
    <location>
        <position position="97"/>
    </location>
    <ligand>
        <name>Mg(2+)</name>
        <dbReference type="ChEBI" id="CHEBI:18420"/>
        <label>1</label>
        <note>catalytic</note>
    </ligand>
</feature>
<feature type="binding site" evidence="7">
    <location>
        <position position="222"/>
    </location>
    <ligand>
        <name>Mg(2+)</name>
        <dbReference type="ChEBI" id="CHEBI:18420"/>
        <label>1</label>
        <note>catalytic</note>
    </ligand>
</feature>
<dbReference type="InterPro" id="IPR033942">
    <property type="entry name" value="IMPase"/>
</dbReference>
<dbReference type="Gene3D" id="3.40.190.80">
    <property type="match status" value="1"/>
</dbReference>
<dbReference type="GO" id="GO:0006020">
    <property type="term" value="P:inositol metabolic process"/>
    <property type="evidence" value="ECO:0007669"/>
    <property type="project" value="TreeGrafter"/>
</dbReference>
<dbReference type="Pfam" id="PF00459">
    <property type="entry name" value="Inositol_P"/>
    <property type="match status" value="1"/>
</dbReference>
<evidence type="ECO:0000313" key="10">
    <source>
        <dbReference type="Proteomes" id="UP000475117"/>
    </source>
</evidence>
<accession>A0A6B3L6A1</accession>
<feature type="binding site" evidence="7">
    <location>
        <position position="74"/>
    </location>
    <ligand>
        <name>Mg(2+)</name>
        <dbReference type="ChEBI" id="CHEBI:18420"/>
        <label>1</label>
        <note>catalytic</note>
    </ligand>
</feature>
<dbReference type="AlphaFoldDB" id="A0A6B3L6A1"/>
<gene>
    <name evidence="9" type="ORF">G3M56_001885</name>
</gene>
<name>A0A6B3L6A1_9BACT</name>
<evidence type="ECO:0000256" key="6">
    <source>
        <dbReference type="ARBA" id="ARBA00022842"/>
    </source>
</evidence>
<dbReference type="GO" id="GO:0007165">
    <property type="term" value="P:signal transduction"/>
    <property type="evidence" value="ECO:0007669"/>
    <property type="project" value="TreeGrafter"/>
</dbReference>
<feature type="binding site" evidence="7">
    <location>
        <position position="94"/>
    </location>
    <ligand>
        <name>Mg(2+)</name>
        <dbReference type="ChEBI" id="CHEBI:18420"/>
        <label>1</label>
        <note>catalytic</note>
    </ligand>
</feature>
<dbReference type="InterPro" id="IPR000760">
    <property type="entry name" value="Inositol_monophosphatase-like"/>
</dbReference>
<dbReference type="PANTHER" id="PTHR20854">
    <property type="entry name" value="INOSITOL MONOPHOSPHATASE"/>
    <property type="match status" value="1"/>
</dbReference>
<protein>
    <recommendedName>
        <fullName evidence="8">Inositol-1-monophosphatase</fullName>
        <ecNumber evidence="8">3.1.3.25</ecNumber>
    </recommendedName>
</protein>
<dbReference type="PROSITE" id="PS00630">
    <property type="entry name" value="IMP_2"/>
    <property type="match status" value="1"/>
</dbReference>
<proteinExistence type="inferred from homology"/>
<evidence type="ECO:0000256" key="4">
    <source>
        <dbReference type="ARBA" id="ARBA00022723"/>
    </source>
</evidence>
<evidence type="ECO:0000256" key="1">
    <source>
        <dbReference type="ARBA" id="ARBA00001033"/>
    </source>
</evidence>
<dbReference type="GO" id="GO:0046854">
    <property type="term" value="P:phosphatidylinositol phosphate biosynthetic process"/>
    <property type="evidence" value="ECO:0007669"/>
    <property type="project" value="InterPro"/>
</dbReference>
<evidence type="ECO:0000313" key="9">
    <source>
        <dbReference type="EMBL" id="QQL45365.1"/>
    </source>
</evidence>
<organism evidence="9 10">
    <name type="scientific">Sulfuriroseicoccus oceanibius</name>
    <dbReference type="NCBI Taxonomy" id="2707525"/>
    <lineage>
        <taxon>Bacteria</taxon>
        <taxon>Pseudomonadati</taxon>
        <taxon>Verrucomicrobiota</taxon>
        <taxon>Verrucomicrobiia</taxon>
        <taxon>Verrucomicrobiales</taxon>
        <taxon>Verrucomicrobiaceae</taxon>
        <taxon>Sulfuriroseicoccus</taxon>
    </lineage>
</organism>
<dbReference type="EC" id="3.1.3.25" evidence="8"/>
<dbReference type="PRINTS" id="PR00377">
    <property type="entry name" value="IMPHPHTASES"/>
</dbReference>
<evidence type="ECO:0000256" key="7">
    <source>
        <dbReference type="PIRSR" id="PIRSR600760-2"/>
    </source>
</evidence>
<dbReference type="InterPro" id="IPR020583">
    <property type="entry name" value="Inositol_monoP_metal-BS"/>
</dbReference>
<dbReference type="EMBL" id="CP066776">
    <property type="protein sequence ID" value="QQL45365.1"/>
    <property type="molecule type" value="Genomic_DNA"/>
</dbReference>
<dbReference type="SUPFAM" id="SSF56655">
    <property type="entry name" value="Carbohydrate phosphatase"/>
    <property type="match status" value="1"/>
</dbReference>
<keyword evidence="10" id="KW-1185">Reference proteome</keyword>
<dbReference type="GO" id="GO:0046872">
    <property type="term" value="F:metal ion binding"/>
    <property type="evidence" value="ECO:0007669"/>
    <property type="project" value="UniProtKB-KW"/>
</dbReference>